<name>A0A6N7URD8_9FIRM</name>
<dbReference type="RefSeq" id="WP_154476147.1">
    <property type="nucleotide sequence ID" value="NZ_JAQYBV010000001.1"/>
</dbReference>
<dbReference type="EMBL" id="VULY01000018">
    <property type="protein sequence ID" value="MSR93271.1"/>
    <property type="molecule type" value="Genomic_DNA"/>
</dbReference>
<evidence type="ECO:0000313" key="4">
    <source>
        <dbReference type="Proteomes" id="UP000434409"/>
    </source>
</evidence>
<evidence type="ECO:0000313" key="3">
    <source>
        <dbReference type="EMBL" id="MSR93271.1"/>
    </source>
</evidence>
<sequence length="299" mass="33796">MSFLWFLEGLRTPVMNVIMEGITWLGQETVLLPLICLFYWCIDKNFAYVLGFSSFTSGLLVQTLKITFRIPRPWVLDPGFSPVESSVAHATGYSFPSGHTQSATSLFYPLSKNAKNRLWSLLSVLAFLLVGFSRMYLGCHTPKDVLVSMLLSLVISALIWKYQHLFTESSRFLKPIALVLCGVAVFTAVYALLLYGNGTIEKKYALDCCKAAGAGIGFAVGWYLERTRLHLDPRSSSKSRRAVLFFLGLALTLALKLTFSLLFGQSILANILKYFILVLWVLFLYPYLFHFKFTRRTTK</sequence>
<protein>
    <submittedName>
        <fullName evidence="3">Phosphatase PAP2 family protein</fullName>
    </submittedName>
</protein>
<dbReference type="PANTHER" id="PTHR14969:SF13">
    <property type="entry name" value="AT30094P"/>
    <property type="match status" value="1"/>
</dbReference>
<feature type="domain" description="Phosphatidic acid phosphatase type 2/haloperoxidase" evidence="2">
    <location>
        <begin position="45"/>
        <end position="160"/>
    </location>
</feature>
<evidence type="ECO:0000259" key="2">
    <source>
        <dbReference type="SMART" id="SM00014"/>
    </source>
</evidence>
<dbReference type="SUPFAM" id="SSF48317">
    <property type="entry name" value="Acid phosphatase/Vanadium-dependent haloperoxidase"/>
    <property type="match status" value="1"/>
</dbReference>
<gene>
    <name evidence="3" type="ORF">FYJ34_03060</name>
</gene>
<dbReference type="Proteomes" id="UP000434409">
    <property type="component" value="Unassembled WGS sequence"/>
</dbReference>
<feature type="transmembrane region" description="Helical" evidence="1">
    <location>
        <begin position="21"/>
        <end position="40"/>
    </location>
</feature>
<reference evidence="3 4" key="1">
    <citation type="submission" date="2019-08" db="EMBL/GenBank/DDBJ databases">
        <title>In-depth cultivation of the pig gut microbiome towards novel bacterial diversity and tailored functional studies.</title>
        <authorList>
            <person name="Wylensek D."/>
            <person name="Hitch T.C.A."/>
            <person name="Clavel T."/>
        </authorList>
    </citation>
    <scope>NUCLEOTIDE SEQUENCE [LARGE SCALE GENOMIC DNA]</scope>
    <source>
        <strain evidence="3 4">68-1-5</strain>
    </source>
</reference>
<dbReference type="InterPro" id="IPR000326">
    <property type="entry name" value="PAP2/HPO"/>
</dbReference>
<dbReference type="AlphaFoldDB" id="A0A6N7URD8"/>
<feature type="transmembrane region" description="Helical" evidence="1">
    <location>
        <begin position="118"/>
        <end position="137"/>
    </location>
</feature>
<keyword evidence="1" id="KW-1133">Transmembrane helix</keyword>
<feature type="transmembrane region" description="Helical" evidence="1">
    <location>
        <begin position="46"/>
        <end position="64"/>
    </location>
</feature>
<dbReference type="Gene3D" id="1.20.144.10">
    <property type="entry name" value="Phosphatidic acid phosphatase type 2/haloperoxidase"/>
    <property type="match status" value="1"/>
</dbReference>
<feature type="transmembrane region" description="Helical" evidence="1">
    <location>
        <begin position="172"/>
        <end position="192"/>
    </location>
</feature>
<evidence type="ECO:0000256" key="1">
    <source>
        <dbReference type="SAM" id="Phobius"/>
    </source>
</evidence>
<dbReference type="InterPro" id="IPR036938">
    <property type="entry name" value="PAP2/HPO_sf"/>
</dbReference>
<proteinExistence type="predicted"/>
<keyword evidence="4" id="KW-1185">Reference proteome</keyword>
<dbReference type="Pfam" id="PF01569">
    <property type="entry name" value="PAP2"/>
    <property type="match status" value="1"/>
</dbReference>
<feature type="transmembrane region" description="Helical" evidence="1">
    <location>
        <begin position="143"/>
        <end position="160"/>
    </location>
</feature>
<accession>A0A6N7URD8</accession>
<keyword evidence="1" id="KW-0472">Membrane</keyword>
<organism evidence="3 4">
    <name type="scientific">Suipraeoptans intestinalis</name>
    <dbReference type="NCBI Taxonomy" id="2606628"/>
    <lineage>
        <taxon>Bacteria</taxon>
        <taxon>Bacillati</taxon>
        <taxon>Bacillota</taxon>
        <taxon>Clostridia</taxon>
        <taxon>Lachnospirales</taxon>
        <taxon>Lachnospiraceae</taxon>
        <taxon>Suipraeoptans</taxon>
    </lineage>
</organism>
<feature type="transmembrane region" description="Helical" evidence="1">
    <location>
        <begin position="271"/>
        <end position="289"/>
    </location>
</feature>
<feature type="transmembrane region" description="Helical" evidence="1">
    <location>
        <begin position="244"/>
        <end position="265"/>
    </location>
</feature>
<dbReference type="SMART" id="SM00014">
    <property type="entry name" value="acidPPc"/>
    <property type="match status" value="1"/>
</dbReference>
<keyword evidence="1" id="KW-0812">Transmembrane</keyword>
<dbReference type="PANTHER" id="PTHR14969">
    <property type="entry name" value="SPHINGOSINE-1-PHOSPHATE PHOSPHOHYDROLASE"/>
    <property type="match status" value="1"/>
</dbReference>
<comment type="caution">
    <text evidence="3">The sequence shown here is derived from an EMBL/GenBank/DDBJ whole genome shotgun (WGS) entry which is preliminary data.</text>
</comment>